<dbReference type="EMBL" id="AHKC01012271">
    <property type="protein sequence ID" value="EKF30289.1"/>
    <property type="molecule type" value="Genomic_DNA"/>
</dbReference>
<comment type="similarity">
    <text evidence="2">Belongs to the SLC41A transporter family.</text>
</comment>
<gene>
    <name evidence="11" type="ORF">MOQ_005903</name>
</gene>
<evidence type="ECO:0000256" key="2">
    <source>
        <dbReference type="ARBA" id="ARBA00009749"/>
    </source>
</evidence>
<dbReference type="GO" id="GO:0008324">
    <property type="term" value="F:monoatomic cation transmembrane transporter activity"/>
    <property type="evidence" value="ECO:0007669"/>
    <property type="project" value="InterPro"/>
</dbReference>
<name>K2MWZ4_TRYCR</name>
<feature type="non-terminal residue" evidence="11">
    <location>
        <position position="1"/>
    </location>
</feature>
<keyword evidence="3" id="KW-0813">Transport</keyword>
<dbReference type="SUPFAM" id="SSF161093">
    <property type="entry name" value="MgtE membrane domain-like"/>
    <property type="match status" value="2"/>
</dbReference>
<evidence type="ECO:0000256" key="3">
    <source>
        <dbReference type="ARBA" id="ARBA00022448"/>
    </source>
</evidence>
<dbReference type="PANTHER" id="PTHR41394:SF5">
    <property type="entry name" value="SLC41A_MGTE INTEGRAL MEMBRANE DOMAIN-CONTAINING PROTEIN"/>
    <property type="match status" value="1"/>
</dbReference>
<dbReference type="GO" id="GO:0016020">
    <property type="term" value="C:membrane"/>
    <property type="evidence" value="ECO:0007669"/>
    <property type="project" value="UniProtKB-SubCell"/>
</dbReference>
<feature type="domain" description="SLC41A/MgtE integral membrane" evidence="10">
    <location>
        <begin position="238"/>
        <end position="374"/>
    </location>
</feature>
<evidence type="ECO:0000256" key="6">
    <source>
        <dbReference type="ARBA" id="ARBA00022989"/>
    </source>
</evidence>
<dbReference type="Gene3D" id="1.10.357.20">
    <property type="entry name" value="SLC41 divalent cation transporters, integral membrane domain"/>
    <property type="match status" value="2"/>
</dbReference>
<evidence type="ECO:0000256" key="8">
    <source>
        <dbReference type="SAM" id="MobiDB-lite"/>
    </source>
</evidence>
<evidence type="ECO:0000256" key="4">
    <source>
        <dbReference type="ARBA" id="ARBA00022692"/>
    </source>
</evidence>
<feature type="region of interest" description="Disordered" evidence="8">
    <location>
        <begin position="225"/>
        <end position="245"/>
    </location>
</feature>
<dbReference type="InterPro" id="IPR036739">
    <property type="entry name" value="SLC41_membr_dom_sf"/>
</dbReference>
<reference evidence="11 12" key="1">
    <citation type="journal article" date="2012" name="BMC Genomics">
        <title>Comparative genomic analysis of human infective Trypanosoma cruzi lineages with the bat-restricted subspecies T. cruzi marinkellei.</title>
        <authorList>
            <person name="Franzen O."/>
            <person name="Talavera-Lopez C."/>
            <person name="Ochaya S."/>
            <person name="Butler C.E."/>
            <person name="Messenger L.A."/>
            <person name="Lewis M.D."/>
            <person name="Llewellyn M.S."/>
            <person name="Marinkelle C.J."/>
            <person name="Tyler K.M."/>
            <person name="Miles M.A."/>
            <person name="Andersson B."/>
        </authorList>
    </citation>
    <scope>NUCLEOTIDE SEQUENCE [LARGE SCALE GENOMIC DNA]</scope>
    <source>
        <strain evidence="11 12">B7</strain>
    </source>
</reference>
<dbReference type="Proteomes" id="UP000007350">
    <property type="component" value="Unassembled WGS sequence"/>
</dbReference>
<comment type="caution">
    <text evidence="11">The sequence shown here is derived from an EMBL/GenBank/DDBJ whole genome shotgun (WGS) entry which is preliminary data.</text>
</comment>
<keyword evidence="4 9" id="KW-0812">Transmembrane</keyword>
<evidence type="ECO:0000256" key="1">
    <source>
        <dbReference type="ARBA" id="ARBA00004141"/>
    </source>
</evidence>
<evidence type="ECO:0000313" key="12">
    <source>
        <dbReference type="Proteomes" id="UP000007350"/>
    </source>
</evidence>
<dbReference type="Pfam" id="PF01769">
    <property type="entry name" value="MgtE"/>
    <property type="match status" value="1"/>
</dbReference>
<dbReference type="OrthoDB" id="248200at2759"/>
<evidence type="ECO:0000256" key="5">
    <source>
        <dbReference type="ARBA" id="ARBA00022842"/>
    </source>
</evidence>
<feature type="transmembrane region" description="Helical" evidence="9">
    <location>
        <begin position="265"/>
        <end position="289"/>
    </location>
</feature>
<dbReference type="InterPro" id="IPR006667">
    <property type="entry name" value="SLC41_membr_dom"/>
</dbReference>
<evidence type="ECO:0000259" key="10">
    <source>
        <dbReference type="Pfam" id="PF01769"/>
    </source>
</evidence>
<evidence type="ECO:0000256" key="9">
    <source>
        <dbReference type="SAM" id="Phobius"/>
    </source>
</evidence>
<proteinExistence type="inferred from homology"/>
<keyword evidence="12" id="KW-1185">Reference proteome</keyword>
<evidence type="ECO:0000313" key="11">
    <source>
        <dbReference type="EMBL" id="EKF30289.1"/>
    </source>
</evidence>
<sequence>GGHMLTYFGLRGITGSRDDKSSLTCEKVGHFFSRDRGAVMFLREEDSYVGRGKKALLTVNGKSVFSGKVPSRCLLGEFLKASTYTMAINRFLLLATLLALQSGSQLVLQRYEELIKNHIVVVLFMSMIIGAGGNAGNQAAVSSITAILASRECIHSRAQFPHGNIDETSKESSGLERSHSSISLKSSYVSYVLHLSKWDSLLIYFPWLERLQKVWLLGRRKRLNTDNNSNNNNNNNTTTSSSSSAVQQVRRPTVLSLCVVLRYELIVAFCCGFFLMSIGALRVIFFLWFDGDNDYRETYSIPSSSTNSTFPTIKEGSRGFALVMALSLSIFLIVFTSVLVGATLPYMLHYIDFNIEHAAPIVQVLMDLVGTWLCCVTCSAFVSF</sequence>
<keyword evidence="6 9" id="KW-1133">Transmembrane helix</keyword>
<comment type="subcellular location">
    <subcellularLocation>
        <location evidence="1">Membrane</location>
        <topology evidence="1">Multi-pass membrane protein</topology>
    </subcellularLocation>
</comment>
<feature type="transmembrane region" description="Helical" evidence="9">
    <location>
        <begin position="360"/>
        <end position="382"/>
    </location>
</feature>
<feature type="compositionally biased region" description="Low complexity" evidence="8">
    <location>
        <begin position="225"/>
        <end position="244"/>
    </location>
</feature>
<dbReference type="PANTHER" id="PTHR41394">
    <property type="entry name" value="MAGNESIUM TRANSPORTER MGTE"/>
    <property type="match status" value="1"/>
</dbReference>
<organism evidence="11 12">
    <name type="scientific">Trypanosoma cruzi marinkellei</name>
    <dbReference type="NCBI Taxonomy" id="85056"/>
    <lineage>
        <taxon>Eukaryota</taxon>
        <taxon>Discoba</taxon>
        <taxon>Euglenozoa</taxon>
        <taxon>Kinetoplastea</taxon>
        <taxon>Metakinetoplastina</taxon>
        <taxon>Trypanosomatida</taxon>
        <taxon>Trypanosomatidae</taxon>
        <taxon>Trypanosoma</taxon>
        <taxon>Schizotrypanum</taxon>
    </lineage>
</organism>
<feature type="transmembrane region" description="Helical" evidence="9">
    <location>
        <begin position="320"/>
        <end position="348"/>
    </location>
</feature>
<accession>K2MWZ4</accession>
<dbReference type="AlphaFoldDB" id="K2MWZ4"/>
<evidence type="ECO:0000256" key="7">
    <source>
        <dbReference type="ARBA" id="ARBA00023136"/>
    </source>
</evidence>
<keyword evidence="5" id="KW-0460">Magnesium</keyword>
<protein>
    <submittedName>
        <fullName evidence="11">Mg transporter, putative</fullName>
    </submittedName>
</protein>
<keyword evidence="7 9" id="KW-0472">Membrane</keyword>